<comment type="caution">
    <text evidence="2">The sequence shown here is derived from an EMBL/GenBank/DDBJ whole genome shotgun (WGS) entry which is preliminary data.</text>
</comment>
<dbReference type="AlphaFoldDB" id="A0A919DLK0"/>
<dbReference type="EMBL" id="BNBT01000041">
    <property type="protein sequence ID" value="GHE60513.1"/>
    <property type="molecule type" value="Genomic_DNA"/>
</dbReference>
<proteinExistence type="predicted"/>
<gene>
    <name evidence="2" type="ORF">GCM10018785_32050</name>
</gene>
<accession>A0A919DLK0</accession>
<feature type="region of interest" description="Disordered" evidence="1">
    <location>
        <begin position="75"/>
        <end position="100"/>
    </location>
</feature>
<evidence type="ECO:0000313" key="3">
    <source>
        <dbReference type="Proteomes" id="UP000608024"/>
    </source>
</evidence>
<organism evidence="2 3">
    <name type="scientific">Streptomyces longispororuber</name>
    <dbReference type="NCBI Taxonomy" id="68230"/>
    <lineage>
        <taxon>Bacteria</taxon>
        <taxon>Bacillati</taxon>
        <taxon>Actinomycetota</taxon>
        <taxon>Actinomycetes</taxon>
        <taxon>Kitasatosporales</taxon>
        <taxon>Streptomycetaceae</taxon>
        <taxon>Streptomyces</taxon>
    </lineage>
</organism>
<reference evidence="2" key="2">
    <citation type="submission" date="2020-09" db="EMBL/GenBank/DDBJ databases">
        <authorList>
            <person name="Sun Q."/>
            <person name="Ohkuma M."/>
        </authorList>
    </citation>
    <scope>NUCLEOTIDE SEQUENCE</scope>
    <source>
        <strain evidence="2">JCM 4784</strain>
    </source>
</reference>
<reference evidence="2" key="1">
    <citation type="journal article" date="2014" name="Int. J. Syst. Evol. Microbiol.">
        <title>Complete genome sequence of Corynebacterium casei LMG S-19264T (=DSM 44701T), isolated from a smear-ripened cheese.</title>
        <authorList>
            <consortium name="US DOE Joint Genome Institute (JGI-PGF)"/>
            <person name="Walter F."/>
            <person name="Albersmeier A."/>
            <person name="Kalinowski J."/>
            <person name="Ruckert C."/>
        </authorList>
    </citation>
    <scope>NUCLEOTIDE SEQUENCE</scope>
    <source>
        <strain evidence="2">JCM 4784</strain>
    </source>
</reference>
<name>A0A919DLK0_9ACTN</name>
<protein>
    <submittedName>
        <fullName evidence="2">Uncharacterized protein</fullName>
    </submittedName>
</protein>
<evidence type="ECO:0000256" key="1">
    <source>
        <dbReference type="SAM" id="MobiDB-lite"/>
    </source>
</evidence>
<keyword evidence="3" id="KW-1185">Reference proteome</keyword>
<sequence>MKKKLTLGVPVSRKTSLKNFPTSPLRKFGAAVAWKAKTGIAAMKRIPLRDGSLGTSGRAASVAMVKTLRLLCPGGGRSAPVTAPGPRGRDGTASSGAGHL</sequence>
<dbReference type="Proteomes" id="UP000608024">
    <property type="component" value="Unassembled WGS sequence"/>
</dbReference>
<evidence type="ECO:0000313" key="2">
    <source>
        <dbReference type="EMBL" id="GHE60513.1"/>
    </source>
</evidence>